<keyword evidence="5" id="KW-1185">Reference proteome</keyword>
<name>A0ABR2KNW1_9EUKA</name>
<dbReference type="EMBL" id="JAPFFF010000004">
    <property type="protein sequence ID" value="KAK8892602.1"/>
    <property type="molecule type" value="Genomic_DNA"/>
</dbReference>
<dbReference type="Gene3D" id="1.25.40.20">
    <property type="entry name" value="Ankyrin repeat-containing domain"/>
    <property type="match status" value="1"/>
</dbReference>
<reference evidence="4 5" key="1">
    <citation type="submission" date="2024-04" db="EMBL/GenBank/DDBJ databases">
        <title>Tritrichomonas musculus Genome.</title>
        <authorList>
            <person name="Alves-Ferreira E."/>
            <person name="Grigg M."/>
            <person name="Lorenzi H."/>
            <person name="Galac M."/>
        </authorList>
    </citation>
    <scope>NUCLEOTIDE SEQUENCE [LARGE SCALE GENOMIC DNA]</scope>
    <source>
        <strain evidence="4 5">EAF2021</strain>
    </source>
</reference>
<dbReference type="Pfam" id="PF12796">
    <property type="entry name" value="Ank_2"/>
    <property type="match status" value="1"/>
</dbReference>
<evidence type="ECO:0000256" key="3">
    <source>
        <dbReference type="PROSITE-ProRule" id="PRU00023"/>
    </source>
</evidence>
<organism evidence="4 5">
    <name type="scientific">Tritrichomonas musculus</name>
    <dbReference type="NCBI Taxonomy" id="1915356"/>
    <lineage>
        <taxon>Eukaryota</taxon>
        <taxon>Metamonada</taxon>
        <taxon>Parabasalia</taxon>
        <taxon>Tritrichomonadida</taxon>
        <taxon>Tritrichomonadidae</taxon>
        <taxon>Tritrichomonas</taxon>
    </lineage>
</organism>
<keyword evidence="2 3" id="KW-0040">ANK repeat</keyword>
<accession>A0ABR2KNW1</accession>
<evidence type="ECO:0000313" key="5">
    <source>
        <dbReference type="Proteomes" id="UP001470230"/>
    </source>
</evidence>
<dbReference type="InterPro" id="IPR002110">
    <property type="entry name" value="Ankyrin_rpt"/>
</dbReference>
<dbReference type="InterPro" id="IPR036770">
    <property type="entry name" value="Ankyrin_rpt-contain_sf"/>
</dbReference>
<dbReference type="PANTHER" id="PTHR24198:SF165">
    <property type="entry name" value="ANKYRIN REPEAT-CONTAINING PROTEIN-RELATED"/>
    <property type="match status" value="1"/>
</dbReference>
<proteinExistence type="predicted"/>
<dbReference type="SMART" id="SM00248">
    <property type="entry name" value="ANK"/>
    <property type="match status" value="3"/>
</dbReference>
<feature type="repeat" description="ANK" evidence="3">
    <location>
        <begin position="40"/>
        <end position="73"/>
    </location>
</feature>
<keyword evidence="1" id="KW-0677">Repeat</keyword>
<gene>
    <name evidence="4" type="ORF">M9Y10_029841</name>
</gene>
<dbReference type="Proteomes" id="UP001470230">
    <property type="component" value="Unassembled WGS sequence"/>
</dbReference>
<dbReference type="PANTHER" id="PTHR24198">
    <property type="entry name" value="ANKYRIN REPEAT AND PROTEIN KINASE DOMAIN-CONTAINING PROTEIN"/>
    <property type="match status" value="1"/>
</dbReference>
<evidence type="ECO:0000313" key="4">
    <source>
        <dbReference type="EMBL" id="KAK8892602.1"/>
    </source>
</evidence>
<comment type="caution">
    <text evidence="4">The sequence shown here is derived from an EMBL/GenBank/DDBJ whole genome shotgun (WGS) entry which is preliminary data.</text>
</comment>
<evidence type="ECO:0000256" key="1">
    <source>
        <dbReference type="ARBA" id="ARBA00022737"/>
    </source>
</evidence>
<protein>
    <recommendedName>
        <fullName evidence="6">Ankyrin repeat protein</fullName>
    </recommendedName>
</protein>
<evidence type="ECO:0000256" key="2">
    <source>
        <dbReference type="ARBA" id="ARBA00023043"/>
    </source>
</evidence>
<sequence length="199" mass="22960">MQKGITALHVMCKIKSNLREGDKMFLSMKNLKINEKEINCKLAPLHVAILCNHLETVAELLDNPSIDVNIQDNLKNTPLHYAFQLKIHISPSESIQLDDHIEILKLLLHSSKRKANVMLKNSEFRLPIQLFILNNNYKAPVHSNDNLTNEIYSKYISILELFVQNKLNDALKKKIKEWLPVKIIKDSKILTKELLEESS</sequence>
<dbReference type="SUPFAM" id="SSF48403">
    <property type="entry name" value="Ankyrin repeat"/>
    <property type="match status" value="1"/>
</dbReference>
<evidence type="ECO:0008006" key="6">
    <source>
        <dbReference type="Google" id="ProtNLM"/>
    </source>
</evidence>
<dbReference type="PROSITE" id="PS50088">
    <property type="entry name" value="ANK_REPEAT"/>
    <property type="match status" value="1"/>
</dbReference>